<dbReference type="AlphaFoldDB" id="A0A183G7Q8"/>
<accession>A0A3P8AZG1</accession>
<dbReference type="OrthoDB" id="5806211at2759"/>
<protein>
    <submittedName>
        <fullName evidence="1 3">Uncharacterized protein</fullName>
    </submittedName>
</protein>
<evidence type="ECO:0000313" key="2">
    <source>
        <dbReference type="Proteomes" id="UP000050761"/>
    </source>
</evidence>
<accession>A0A183G7Q8</accession>
<sequence length="104" mass="11816">MDTSFPLFSLPRFPHAISSVKRRTASGPDRIRPELLKNLPPALINTLARLFTRYLSDGVQGSISLEDQQDRLAVQEGRRARHWQLSPDIPAVRNLQAVHSRHPE</sequence>
<dbReference type="EMBL" id="UZAH01030293">
    <property type="protein sequence ID" value="VDP10020.1"/>
    <property type="molecule type" value="Genomic_DNA"/>
</dbReference>
<gene>
    <name evidence="1" type="ORF">HPBE_LOCUS17842</name>
</gene>
<dbReference type="Proteomes" id="UP000050761">
    <property type="component" value="Unassembled WGS sequence"/>
</dbReference>
<keyword evidence="2" id="KW-1185">Reference proteome</keyword>
<evidence type="ECO:0000313" key="3">
    <source>
        <dbReference type="WBParaSite" id="HPBE_0001784301-mRNA-1"/>
    </source>
</evidence>
<reference evidence="1 2" key="1">
    <citation type="submission" date="2018-11" db="EMBL/GenBank/DDBJ databases">
        <authorList>
            <consortium name="Pathogen Informatics"/>
        </authorList>
    </citation>
    <scope>NUCLEOTIDE SEQUENCE [LARGE SCALE GENOMIC DNA]</scope>
</reference>
<dbReference type="WBParaSite" id="HPBE_0001784301-mRNA-1">
    <property type="protein sequence ID" value="HPBE_0001784301-mRNA-1"/>
    <property type="gene ID" value="HPBE_0001784301"/>
</dbReference>
<name>A0A183G7Q8_HELPZ</name>
<evidence type="ECO:0000313" key="1">
    <source>
        <dbReference type="EMBL" id="VDP10020.1"/>
    </source>
</evidence>
<proteinExistence type="predicted"/>
<organism evidence="2 3">
    <name type="scientific">Heligmosomoides polygyrus</name>
    <name type="common">Parasitic roundworm</name>
    <dbReference type="NCBI Taxonomy" id="6339"/>
    <lineage>
        <taxon>Eukaryota</taxon>
        <taxon>Metazoa</taxon>
        <taxon>Ecdysozoa</taxon>
        <taxon>Nematoda</taxon>
        <taxon>Chromadorea</taxon>
        <taxon>Rhabditida</taxon>
        <taxon>Rhabditina</taxon>
        <taxon>Rhabditomorpha</taxon>
        <taxon>Strongyloidea</taxon>
        <taxon>Heligmosomidae</taxon>
        <taxon>Heligmosomoides</taxon>
    </lineage>
</organism>
<reference evidence="3" key="2">
    <citation type="submission" date="2019-09" db="UniProtKB">
        <authorList>
            <consortium name="WormBaseParasite"/>
        </authorList>
    </citation>
    <scope>IDENTIFICATION</scope>
</reference>